<dbReference type="OrthoDB" id="10339959at2759"/>
<gene>
    <name evidence="2" type="ORF">PSTG_11024</name>
</gene>
<dbReference type="Proteomes" id="UP000054564">
    <property type="component" value="Unassembled WGS sequence"/>
</dbReference>
<evidence type="ECO:0000313" key="2">
    <source>
        <dbReference type="EMBL" id="KNE95660.1"/>
    </source>
</evidence>
<feature type="region of interest" description="Disordered" evidence="1">
    <location>
        <begin position="30"/>
        <end position="102"/>
    </location>
</feature>
<protein>
    <submittedName>
        <fullName evidence="2">Uncharacterized protein</fullName>
    </submittedName>
</protein>
<sequence length="502" mass="57915">MARPDLLALATREEKTYKAIRSFDLNELPAEDDLAGHESDCSMQPSSPDPPVSESTSYSRRPDPDRPTFSGAVGAKDLIRSGPLTPTPRKRKIDEISRSSGGKPYFKQVQVREYWKHWTREGHDTSSVKAALSTPRGARGMENGSARGAKSTETETKAVETKDLEIKNTQAEHIEPKDLETKTNAKNLDGRGQQPIQKKGGLFDVYDWKFVIDEPENPEDEIIKDRQEVLENHHLEELFKILNDCKIRHERTNFFSMKRNQAKRILGKFSKKQKTLTPNGSGIPIYHKKSALFEIVLSLSNKKLRLDSRQVFSKGLLEEWVKHLDPKWKDTEDSLLAPKVTKIIEYANDITKVTTFLIVICLSLFKEHKEEGLTNGTLEEILTFLKRLWTEIDRGSQTFIRENPWANKLSDILKLQSSETLNDPFIYDKESAYSRAWSMFQYWLEENGKSLRGGVTANKRDNDHILIRLIETILFHSNYQRVLDRIERAKQWFCPRNRQRIT</sequence>
<dbReference type="AlphaFoldDB" id="A0A0L0V8Q0"/>
<name>A0A0L0V8Q0_9BASI</name>
<dbReference type="EMBL" id="AJIL01000093">
    <property type="protein sequence ID" value="KNE95660.1"/>
    <property type="molecule type" value="Genomic_DNA"/>
</dbReference>
<proteinExistence type="predicted"/>
<comment type="caution">
    <text evidence="2">The sequence shown here is derived from an EMBL/GenBank/DDBJ whole genome shotgun (WGS) entry which is preliminary data.</text>
</comment>
<accession>A0A0L0V8Q0</accession>
<organism evidence="2 3">
    <name type="scientific">Puccinia striiformis f. sp. tritici PST-78</name>
    <dbReference type="NCBI Taxonomy" id="1165861"/>
    <lineage>
        <taxon>Eukaryota</taxon>
        <taxon>Fungi</taxon>
        <taxon>Dikarya</taxon>
        <taxon>Basidiomycota</taxon>
        <taxon>Pucciniomycotina</taxon>
        <taxon>Pucciniomycetes</taxon>
        <taxon>Pucciniales</taxon>
        <taxon>Pucciniaceae</taxon>
        <taxon>Puccinia</taxon>
    </lineage>
</organism>
<keyword evidence="3" id="KW-1185">Reference proteome</keyword>
<evidence type="ECO:0000256" key="1">
    <source>
        <dbReference type="SAM" id="MobiDB-lite"/>
    </source>
</evidence>
<evidence type="ECO:0000313" key="3">
    <source>
        <dbReference type="Proteomes" id="UP000054564"/>
    </source>
</evidence>
<feature type="region of interest" description="Disordered" evidence="1">
    <location>
        <begin position="126"/>
        <end position="155"/>
    </location>
</feature>
<reference evidence="3" key="1">
    <citation type="submission" date="2014-03" db="EMBL/GenBank/DDBJ databases">
        <title>The Genome Sequence of Puccinia striiformis f. sp. tritici PST-78.</title>
        <authorList>
            <consortium name="The Broad Institute Genome Sequencing Platform"/>
            <person name="Cuomo C."/>
            <person name="Hulbert S."/>
            <person name="Chen X."/>
            <person name="Walker B."/>
            <person name="Young S.K."/>
            <person name="Zeng Q."/>
            <person name="Gargeya S."/>
            <person name="Fitzgerald M."/>
            <person name="Haas B."/>
            <person name="Abouelleil A."/>
            <person name="Alvarado L."/>
            <person name="Arachchi H.M."/>
            <person name="Berlin A.M."/>
            <person name="Chapman S.B."/>
            <person name="Goldberg J."/>
            <person name="Griggs A."/>
            <person name="Gujja S."/>
            <person name="Hansen M."/>
            <person name="Howarth C."/>
            <person name="Imamovic A."/>
            <person name="Larimer J."/>
            <person name="McCowan C."/>
            <person name="Montmayeur A."/>
            <person name="Murphy C."/>
            <person name="Neiman D."/>
            <person name="Pearson M."/>
            <person name="Priest M."/>
            <person name="Roberts A."/>
            <person name="Saif S."/>
            <person name="Shea T."/>
            <person name="Sisk P."/>
            <person name="Sykes S."/>
            <person name="Wortman J."/>
            <person name="Nusbaum C."/>
            <person name="Birren B."/>
        </authorList>
    </citation>
    <scope>NUCLEOTIDE SEQUENCE [LARGE SCALE GENOMIC DNA]</scope>
    <source>
        <strain evidence="3">race PST-78</strain>
    </source>
</reference>